<name>A0A916QU34_9RHOB</name>
<keyword evidence="6 7" id="KW-0472">Membrane</keyword>
<evidence type="ECO:0000256" key="7">
    <source>
        <dbReference type="RuleBase" id="RU363032"/>
    </source>
</evidence>
<feature type="transmembrane region" description="Helical" evidence="7">
    <location>
        <begin position="16"/>
        <end position="35"/>
    </location>
</feature>
<evidence type="ECO:0000256" key="5">
    <source>
        <dbReference type="ARBA" id="ARBA00022989"/>
    </source>
</evidence>
<dbReference type="EMBL" id="BMKA01000001">
    <property type="protein sequence ID" value="GGA09974.1"/>
    <property type="molecule type" value="Genomic_DNA"/>
</dbReference>
<feature type="transmembrane region" description="Helical" evidence="7">
    <location>
        <begin position="152"/>
        <end position="174"/>
    </location>
</feature>
<dbReference type="PROSITE" id="PS50928">
    <property type="entry name" value="ABC_TM1"/>
    <property type="match status" value="1"/>
</dbReference>
<dbReference type="InterPro" id="IPR035906">
    <property type="entry name" value="MetI-like_sf"/>
</dbReference>
<gene>
    <name evidence="9" type="ORF">GCM10011498_07530</name>
</gene>
<feature type="transmembrane region" description="Helical" evidence="7">
    <location>
        <begin position="186"/>
        <end position="206"/>
    </location>
</feature>
<reference evidence="9" key="2">
    <citation type="submission" date="2020-09" db="EMBL/GenBank/DDBJ databases">
        <authorList>
            <person name="Sun Q."/>
            <person name="Zhou Y."/>
        </authorList>
    </citation>
    <scope>NUCLEOTIDE SEQUENCE</scope>
    <source>
        <strain evidence="9">CGMCC 1.15880</strain>
    </source>
</reference>
<dbReference type="AlphaFoldDB" id="A0A916QU34"/>
<dbReference type="PANTHER" id="PTHR32243">
    <property type="entry name" value="MALTOSE TRANSPORT SYSTEM PERMEASE-RELATED"/>
    <property type="match status" value="1"/>
</dbReference>
<keyword evidence="3" id="KW-1003">Cell membrane</keyword>
<evidence type="ECO:0000256" key="6">
    <source>
        <dbReference type="ARBA" id="ARBA00023136"/>
    </source>
</evidence>
<proteinExistence type="inferred from homology"/>
<feature type="transmembrane region" description="Helical" evidence="7">
    <location>
        <begin position="227"/>
        <end position="252"/>
    </location>
</feature>
<comment type="subcellular location">
    <subcellularLocation>
        <location evidence="1 7">Cell membrane</location>
        <topology evidence="1 7">Multi-pass membrane protein</topology>
    </subcellularLocation>
</comment>
<comment type="similarity">
    <text evidence="7">Belongs to the binding-protein-dependent transport system permease family.</text>
</comment>
<accession>A0A916QU34</accession>
<keyword evidence="4 7" id="KW-0812">Transmembrane</keyword>
<keyword evidence="5 7" id="KW-1133">Transmembrane helix</keyword>
<feature type="domain" description="ABC transmembrane type-1" evidence="8">
    <location>
        <begin position="115"/>
        <end position="305"/>
    </location>
</feature>
<sequence length="320" mass="35805">MAGVQTSAEKWTNRTAIAAVFVALIIMLTPIYWIAATAFKPRNLATTIPPTVVYEPTVAPFVKLFTKRSQLREQPTQEEYDNAPWWEQMVFDGGEKVVRNRKSGEVRSSGYGDRFKNSLIVSVISTILAVGMGTLTAYGFSRFKVAGEDDWLFFILSTRMLPPVVVAIPMFLMYRVVGLNDTHMGLIILYTAFNLSFAVWIMKGFIDEIPREYEEAALVDGYTRIQAFFKVVLPEALTGMAATAVFCFITAWNEYAFALIMTNRNAQTAPPYIPSQVGSGLPDWTVIAAGTFLFLIPVAIFTFLLRNHLLRGMSFGAIRK</sequence>
<evidence type="ECO:0000313" key="10">
    <source>
        <dbReference type="Proteomes" id="UP000628017"/>
    </source>
</evidence>
<evidence type="ECO:0000256" key="2">
    <source>
        <dbReference type="ARBA" id="ARBA00022448"/>
    </source>
</evidence>
<comment type="caution">
    <text evidence="9">The sequence shown here is derived from an EMBL/GenBank/DDBJ whole genome shotgun (WGS) entry which is preliminary data.</text>
</comment>
<dbReference type="Proteomes" id="UP000628017">
    <property type="component" value="Unassembled WGS sequence"/>
</dbReference>
<evidence type="ECO:0000259" key="8">
    <source>
        <dbReference type="PROSITE" id="PS50928"/>
    </source>
</evidence>
<feature type="transmembrane region" description="Helical" evidence="7">
    <location>
        <begin position="284"/>
        <end position="305"/>
    </location>
</feature>
<dbReference type="Pfam" id="PF00528">
    <property type="entry name" value="BPD_transp_1"/>
    <property type="match status" value="1"/>
</dbReference>
<dbReference type="GO" id="GO:0055085">
    <property type="term" value="P:transmembrane transport"/>
    <property type="evidence" value="ECO:0007669"/>
    <property type="project" value="InterPro"/>
</dbReference>
<dbReference type="Gene3D" id="1.10.3720.10">
    <property type="entry name" value="MetI-like"/>
    <property type="match status" value="1"/>
</dbReference>
<evidence type="ECO:0000256" key="3">
    <source>
        <dbReference type="ARBA" id="ARBA00022475"/>
    </source>
</evidence>
<evidence type="ECO:0000313" key="9">
    <source>
        <dbReference type="EMBL" id="GGA09974.1"/>
    </source>
</evidence>
<keyword evidence="2 7" id="KW-0813">Transport</keyword>
<dbReference type="SUPFAM" id="SSF161098">
    <property type="entry name" value="MetI-like"/>
    <property type="match status" value="1"/>
</dbReference>
<dbReference type="GO" id="GO:0005886">
    <property type="term" value="C:plasma membrane"/>
    <property type="evidence" value="ECO:0007669"/>
    <property type="project" value="UniProtKB-SubCell"/>
</dbReference>
<organism evidence="9 10">
    <name type="scientific">Neptunicoccus cionae</name>
    <dbReference type="NCBI Taxonomy" id="2035344"/>
    <lineage>
        <taxon>Bacteria</taxon>
        <taxon>Pseudomonadati</taxon>
        <taxon>Pseudomonadota</taxon>
        <taxon>Alphaproteobacteria</taxon>
        <taxon>Rhodobacterales</taxon>
        <taxon>Paracoccaceae</taxon>
        <taxon>Neptunicoccus</taxon>
    </lineage>
</organism>
<dbReference type="InterPro" id="IPR050901">
    <property type="entry name" value="BP-dep_ABC_trans_perm"/>
</dbReference>
<dbReference type="CDD" id="cd06261">
    <property type="entry name" value="TM_PBP2"/>
    <property type="match status" value="1"/>
</dbReference>
<feature type="transmembrane region" description="Helical" evidence="7">
    <location>
        <begin position="119"/>
        <end position="140"/>
    </location>
</feature>
<keyword evidence="10" id="KW-1185">Reference proteome</keyword>
<dbReference type="PANTHER" id="PTHR32243:SF52">
    <property type="entry name" value="ABC TRANSPORTER PERMEASE PROTEIN"/>
    <property type="match status" value="1"/>
</dbReference>
<protein>
    <submittedName>
        <fullName evidence="9">ABC transporter permease</fullName>
    </submittedName>
</protein>
<evidence type="ECO:0000256" key="4">
    <source>
        <dbReference type="ARBA" id="ARBA00022692"/>
    </source>
</evidence>
<dbReference type="RefSeq" id="WP_069299271.1">
    <property type="nucleotide sequence ID" value="NZ_BMKA01000001.1"/>
</dbReference>
<reference evidence="9" key="1">
    <citation type="journal article" date="2014" name="Int. J. Syst. Evol. Microbiol.">
        <title>Complete genome sequence of Corynebacterium casei LMG S-19264T (=DSM 44701T), isolated from a smear-ripened cheese.</title>
        <authorList>
            <consortium name="US DOE Joint Genome Institute (JGI-PGF)"/>
            <person name="Walter F."/>
            <person name="Albersmeier A."/>
            <person name="Kalinowski J."/>
            <person name="Ruckert C."/>
        </authorList>
    </citation>
    <scope>NUCLEOTIDE SEQUENCE</scope>
    <source>
        <strain evidence="9">CGMCC 1.15880</strain>
    </source>
</reference>
<evidence type="ECO:0000256" key="1">
    <source>
        <dbReference type="ARBA" id="ARBA00004651"/>
    </source>
</evidence>
<dbReference type="InterPro" id="IPR000515">
    <property type="entry name" value="MetI-like"/>
</dbReference>